<protein>
    <submittedName>
        <fullName evidence="2">Uncharacterized protein</fullName>
    </submittedName>
</protein>
<dbReference type="WBParaSite" id="JU765_v2.g3978.t1">
    <property type="protein sequence ID" value="JU765_v2.g3978.t1"/>
    <property type="gene ID" value="JU765_v2.g3978"/>
</dbReference>
<name>A0AC34R6Q4_9BILA</name>
<sequence>MSKSFETLLPPDRYLNSSTRLDINIGQRALLSNPGYEVVFNLQTLTEDGTTKESKFRMDATQLRELSKQVDEAISTFPKCKRYR</sequence>
<organism evidence="1 2">
    <name type="scientific">Panagrolaimus sp. JU765</name>
    <dbReference type="NCBI Taxonomy" id="591449"/>
    <lineage>
        <taxon>Eukaryota</taxon>
        <taxon>Metazoa</taxon>
        <taxon>Ecdysozoa</taxon>
        <taxon>Nematoda</taxon>
        <taxon>Chromadorea</taxon>
        <taxon>Rhabditida</taxon>
        <taxon>Tylenchina</taxon>
        <taxon>Panagrolaimomorpha</taxon>
        <taxon>Panagrolaimoidea</taxon>
        <taxon>Panagrolaimidae</taxon>
        <taxon>Panagrolaimus</taxon>
    </lineage>
</organism>
<proteinExistence type="predicted"/>
<evidence type="ECO:0000313" key="1">
    <source>
        <dbReference type="Proteomes" id="UP000887576"/>
    </source>
</evidence>
<reference evidence="2" key="1">
    <citation type="submission" date="2022-11" db="UniProtKB">
        <authorList>
            <consortium name="WormBaseParasite"/>
        </authorList>
    </citation>
    <scope>IDENTIFICATION</scope>
</reference>
<evidence type="ECO:0000313" key="2">
    <source>
        <dbReference type="WBParaSite" id="JU765_v2.g3978.t1"/>
    </source>
</evidence>
<dbReference type="Proteomes" id="UP000887576">
    <property type="component" value="Unplaced"/>
</dbReference>
<accession>A0AC34R6Q4</accession>